<reference evidence="2" key="1">
    <citation type="journal article" date="2019" name="Int. J. Syst. Evol. Microbiol.">
        <title>The Global Catalogue of Microorganisms (GCM) 10K type strain sequencing project: providing services to taxonomists for standard genome sequencing and annotation.</title>
        <authorList>
            <consortium name="The Broad Institute Genomics Platform"/>
            <consortium name="The Broad Institute Genome Sequencing Center for Infectious Disease"/>
            <person name="Wu L."/>
            <person name="Ma J."/>
        </authorList>
    </citation>
    <scope>NUCLEOTIDE SEQUENCE [LARGE SCALE GENOMIC DNA]</scope>
    <source>
        <strain evidence="2">JCM 4524</strain>
    </source>
</reference>
<evidence type="ECO:0000313" key="1">
    <source>
        <dbReference type="EMBL" id="GAA2665167.1"/>
    </source>
</evidence>
<organism evidence="1 2">
    <name type="scientific">Streptomyces vastus</name>
    <dbReference type="NCBI Taxonomy" id="285451"/>
    <lineage>
        <taxon>Bacteria</taxon>
        <taxon>Bacillati</taxon>
        <taxon>Actinomycetota</taxon>
        <taxon>Actinomycetes</taxon>
        <taxon>Kitasatosporales</taxon>
        <taxon>Streptomycetaceae</taxon>
        <taxon>Streptomyces</taxon>
    </lineage>
</organism>
<keyword evidence="2" id="KW-1185">Reference proteome</keyword>
<accession>A0ABP6EEC1</accession>
<comment type="caution">
    <text evidence="1">The sequence shown here is derived from an EMBL/GenBank/DDBJ whole genome shotgun (WGS) entry which is preliminary data.</text>
</comment>
<sequence>MPDRCVSSAEYGPLQAAGRMWLVAQFPAPPKGALAPHAPQGPEYTYTHIMKD</sequence>
<dbReference type="Proteomes" id="UP001500151">
    <property type="component" value="Unassembled WGS sequence"/>
</dbReference>
<gene>
    <name evidence="1" type="ORF">GCM10010307_87510</name>
</gene>
<dbReference type="EMBL" id="BAAASJ010000125">
    <property type="protein sequence ID" value="GAA2665167.1"/>
    <property type="molecule type" value="Genomic_DNA"/>
</dbReference>
<proteinExistence type="predicted"/>
<name>A0ABP6EEC1_9ACTN</name>
<evidence type="ECO:0000313" key="2">
    <source>
        <dbReference type="Proteomes" id="UP001500151"/>
    </source>
</evidence>
<protein>
    <submittedName>
        <fullName evidence="1">Uncharacterized protein</fullName>
    </submittedName>
</protein>